<proteinExistence type="predicted"/>
<name>A0A0E0L405_ORYPU</name>
<reference evidence="2" key="1">
    <citation type="submission" date="2015-04" db="UniProtKB">
        <authorList>
            <consortium name="EnsemblPlants"/>
        </authorList>
    </citation>
    <scope>IDENTIFICATION</scope>
</reference>
<organism evidence="2">
    <name type="scientific">Oryza punctata</name>
    <name type="common">Red rice</name>
    <dbReference type="NCBI Taxonomy" id="4537"/>
    <lineage>
        <taxon>Eukaryota</taxon>
        <taxon>Viridiplantae</taxon>
        <taxon>Streptophyta</taxon>
        <taxon>Embryophyta</taxon>
        <taxon>Tracheophyta</taxon>
        <taxon>Spermatophyta</taxon>
        <taxon>Magnoliopsida</taxon>
        <taxon>Liliopsida</taxon>
        <taxon>Poales</taxon>
        <taxon>Poaceae</taxon>
        <taxon>BOP clade</taxon>
        <taxon>Oryzoideae</taxon>
        <taxon>Oryzeae</taxon>
        <taxon>Oryzinae</taxon>
        <taxon>Oryza</taxon>
    </lineage>
</organism>
<evidence type="ECO:0000259" key="1">
    <source>
        <dbReference type="Pfam" id="PF20241"/>
    </source>
</evidence>
<dbReference type="PANTHER" id="PTHR33065">
    <property type="entry name" value="OS07G0486400 PROTEIN"/>
    <property type="match status" value="1"/>
</dbReference>
<dbReference type="PANTHER" id="PTHR33065:SF145">
    <property type="entry name" value="OS05G0506400 PROTEIN"/>
    <property type="match status" value="1"/>
</dbReference>
<dbReference type="Proteomes" id="UP000026962">
    <property type="component" value="Chromosome 5"/>
</dbReference>
<dbReference type="Pfam" id="PF20241">
    <property type="entry name" value="DUF6598"/>
    <property type="match status" value="1"/>
</dbReference>
<protein>
    <recommendedName>
        <fullName evidence="1">DUF6598 domain-containing protein</fullName>
    </recommendedName>
</protein>
<dbReference type="InterPro" id="IPR046533">
    <property type="entry name" value="DUF6598"/>
</dbReference>
<evidence type="ECO:0000313" key="2">
    <source>
        <dbReference type="EnsemblPlants" id="OPUNC05G18510.1"/>
    </source>
</evidence>
<keyword evidence="3" id="KW-1185">Reference proteome</keyword>
<dbReference type="HOGENOM" id="CLU_030537_0_0_1"/>
<dbReference type="AlphaFoldDB" id="A0A0E0L405"/>
<evidence type="ECO:0000313" key="3">
    <source>
        <dbReference type="Proteomes" id="UP000026962"/>
    </source>
</evidence>
<dbReference type="OMA" id="WLFRSDD"/>
<dbReference type="Gramene" id="OPUNC05G18510.1">
    <property type="protein sequence ID" value="OPUNC05G18510.1"/>
    <property type="gene ID" value="OPUNC05G18510"/>
</dbReference>
<sequence>MGRRRRGRRDEFDMADIDRMVPVVKLDPARQHWLTVPGRSNCNCDCCNVTKKPSKKALIPAWLFRSDLDDDEPTPELEEEEDQPQLQGQAKLFAQYRVGHIPVPKEELGRGTNDGYKLADKLNTKLSAGERRYTVVCIMPLSSHRDGFFGMPWHSGYRMNETAPTSLGRSRFTTPGRSEYSATNMLQVCSLRLAADGELQRALVYGIVAARDDMEGLPNFIFNRAREDAQEVTMSFPALELSSPVRGISAFEHVLLEFYLKLKTGDDGNGGSDDDDVLIDGCIEFAGGITRYTGRLLRSRIQGPAGSVDMDYMFVNKGVEAAVEVFLDDSCAGCFESMAAVYRVIAGDGRDGDGIVIYDESIPLPPKLAEAVQPPDGGDSGLERMHTAAAATTVVAVPSEGELTVTLKFATAAATEVSCFVRFKAQKVGSCEKKIGEITGPSGEMVPVGLKSSPVLELSSPLRGISAYEHFAGGITRYTGKLLRSRMDYMFVDKGVEAAVEVFLGGSCASCFQSVAAVYRVITGDGGGLRTMRTAVATTVVVVPSEGELTVTLPFAGAAAAAKVSCLARFKAQKVGSCEKMIGEFTGDGESEEVVPVGLKVAWSTVTGFRVFNPRDFL</sequence>
<reference evidence="2" key="2">
    <citation type="submission" date="2018-05" db="EMBL/GenBank/DDBJ databases">
        <title>OpunRS2 (Oryza punctata Reference Sequence Version 2).</title>
        <authorList>
            <person name="Zhang J."/>
            <person name="Kudrna D."/>
            <person name="Lee S."/>
            <person name="Talag J."/>
            <person name="Welchert J."/>
            <person name="Wing R.A."/>
        </authorList>
    </citation>
    <scope>NUCLEOTIDE SEQUENCE [LARGE SCALE GENOMIC DNA]</scope>
</reference>
<accession>A0A0E0L405</accession>
<feature type="domain" description="DUF6598" evidence="1">
    <location>
        <begin position="185"/>
        <end position="444"/>
    </location>
</feature>
<dbReference type="EnsemblPlants" id="OPUNC05G18510.1">
    <property type="protein sequence ID" value="OPUNC05G18510.1"/>
    <property type="gene ID" value="OPUNC05G18510"/>
</dbReference>